<dbReference type="Proteomes" id="UP001257659">
    <property type="component" value="Unassembled WGS sequence"/>
</dbReference>
<organism evidence="1 2">
    <name type="scientific">Mesonia maritima</name>
    <dbReference type="NCBI Taxonomy" id="1793873"/>
    <lineage>
        <taxon>Bacteria</taxon>
        <taxon>Pseudomonadati</taxon>
        <taxon>Bacteroidota</taxon>
        <taxon>Flavobacteriia</taxon>
        <taxon>Flavobacteriales</taxon>
        <taxon>Flavobacteriaceae</taxon>
        <taxon>Mesonia</taxon>
    </lineage>
</organism>
<proteinExistence type="predicted"/>
<dbReference type="EMBL" id="JAVDQA010000001">
    <property type="protein sequence ID" value="MDR6299396.1"/>
    <property type="molecule type" value="Genomic_DNA"/>
</dbReference>
<dbReference type="SUPFAM" id="SSF49265">
    <property type="entry name" value="Fibronectin type III"/>
    <property type="match status" value="1"/>
</dbReference>
<keyword evidence="2" id="KW-1185">Reference proteome</keyword>
<name>A0ABU1K190_9FLAO</name>
<sequence>MKKINKILLMSMIACLGYSCDDILEEDIQNNQIITLNPKEGDSIAGNTVQFLWEGLEGADSYRVQVYRESNLVTDTTVSTYPFTEVLIEGSYQWRIKGQNFAYETPYTFPVVFTVTPSDNLSNQTLILTSPSDNIYTNNTTIIFTWNPIPSAISYTFELIKVTGSGDITVFLEEEIQSTSLELDAVVIDSDAQYKWQVKAVNETSETNFFSRGFFIDTEAPLVPSLVSPDLDEEFEVGEDISFSWTFGADPGNVVSSVSSFYEIASDQDFQTIIISDVITPTSINLTFENSGSYYWRVRGEDEAGNIGGFDQNGKFIIGE</sequence>
<protein>
    <submittedName>
        <fullName evidence="1">Uncharacterized protein</fullName>
    </submittedName>
</protein>
<dbReference type="PROSITE" id="PS51257">
    <property type="entry name" value="PROKAR_LIPOPROTEIN"/>
    <property type="match status" value="1"/>
</dbReference>
<dbReference type="InterPro" id="IPR013783">
    <property type="entry name" value="Ig-like_fold"/>
</dbReference>
<comment type="caution">
    <text evidence="1">The sequence shown here is derived from an EMBL/GenBank/DDBJ whole genome shotgun (WGS) entry which is preliminary data.</text>
</comment>
<dbReference type="RefSeq" id="WP_309726046.1">
    <property type="nucleotide sequence ID" value="NZ_JAVDQA010000001.1"/>
</dbReference>
<evidence type="ECO:0000313" key="1">
    <source>
        <dbReference type="EMBL" id="MDR6299396.1"/>
    </source>
</evidence>
<reference evidence="1 2" key="1">
    <citation type="submission" date="2023-07" db="EMBL/GenBank/DDBJ databases">
        <title>Genomic Encyclopedia of Type Strains, Phase IV (KMG-IV): sequencing the most valuable type-strain genomes for metagenomic binning, comparative biology and taxonomic classification.</title>
        <authorList>
            <person name="Goeker M."/>
        </authorList>
    </citation>
    <scope>NUCLEOTIDE SEQUENCE [LARGE SCALE GENOMIC DNA]</scope>
    <source>
        <strain evidence="1 2">DSM 102814</strain>
    </source>
</reference>
<accession>A0ABU1K190</accession>
<gene>
    <name evidence="1" type="ORF">GGR31_000012</name>
</gene>
<dbReference type="InterPro" id="IPR036116">
    <property type="entry name" value="FN3_sf"/>
</dbReference>
<dbReference type="Gene3D" id="2.60.40.10">
    <property type="entry name" value="Immunoglobulins"/>
    <property type="match status" value="3"/>
</dbReference>
<evidence type="ECO:0000313" key="2">
    <source>
        <dbReference type="Proteomes" id="UP001257659"/>
    </source>
</evidence>